<sequence length="82" mass="8810">MRTTLEIDDDVLHAAKELSRRGGTTAGRVISDLVRQALTQPAASTANGVREPAAVYGFRPFPSRGSVVTNDQVDKLRDEEGA</sequence>
<dbReference type="Proteomes" id="UP000031637">
    <property type="component" value="Chromosome"/>
</dbReference>
<dbReference type="HOGENOM" id="CLU_186849_0_0_4"/>
<dbReference type="CDD" id="cd21631">
    <property type="entry name" value="RHH_CopG_NikR-like"/>
    <property type="match status" value="1"/>
</dbReference>
<dbReference type="AlphaFoldDB" id="W0SH47"/>
<dbReference type="RefSeq" id="WP_041097934.1">
    <property type="nucleotide sequence ID" value="NZ_AP012547.1"/>
</dbReference>
<dbReference type="KEGG" id="shd:SUTH_01248"/>
<name>W0SH47_9PROT</name>
<reference evidence="1 2" key="1">
    <citation type="journal article" date="2014" name="Syst. Appl. Microbiol.">
        <title>Complete genomes of freshwater sulfur oxidizers Sulfuricella denitrificans skB26 and Sulfuritalea hydrogenivorans sk43H: genetic insights into the sulfur oxidation pathway of betaproteobacteria.</title>
        <authorList>
            <person name="Watanabe T."/>
            <person name="Kojima H."/>
            <person name="Fukui M."/>
        </authorList>
    </citation>
    <scope>NUCLEOTIDE SEQUENCE [LARGE SCALE GENOMIC DNA]</scope>
    <source>
        <strain evidence="1">DSM22779</strain>
    </source>
</reference>
<proteinExistence type="predicted"/>
<evidence type="ECO:0000313" key="2">
    <source>
        <dbReference type="Proteomes" id="UP000031637"/>
    </source>
</evidence>
<gene>
    <name evidence="1" type="ORF">SUTH_01248</name>
</gene>
<organism evidence="1 2">
    <name type="scientific">Sulfuritalea hydrogenivorans sk43H</name>
    <dbReference type="NCBI Taxonomy" id="1223802"/>
    <lineage>
        <taxon>Bacteria</taxon>
        <taxon>Pseudomonadati</taxon>
        <taxon>Pseudomonadota</taxon>
        <taxon>Betaproteobacteria</taxon>
        <taxon>Nitrosomonadales</taxon>
        <taxon>Sterolibacteriaceae</taxon>
        <taxon>Sulfuritalea</taxon>
    </lineage>
</organism>
<accession>W0SH47</accession>
<evidence type="ECO:0000313" key="1">
    <source>
        <dbReference type="EMBL" id="BAO29048.1"/>
    </source>
</evidence>
<dbReference type="EMBL" id="AP012547">
    <property type="protein sequence ID" value="BAO29048.1"/>
    <property type="molecule type" value="Genomic_DNA"/>
</dbReference>
<dbReference type="STRING" id="1223802.SUTH_01248"/>
<keyword evidence="2" id="KW-1185">Reference proteome</keyword>
<evidence type="ECO:0008006" key="3">
    <source>
        <dbReference type="Google" id="ProtNLM"/>
    </source>
</evidence>
<protein>
    <recommendedName>
        <fullName evidence="3">Antitoxin VapB39</fullName>
    </recommendedName>
</protein>
<dbReference type="OrthoDB" id="9813767at2"/>